<dbReference type="Pfam" id="PF13406">
    <property type="entry name" value="SLT_2"/>
    <property type="match status" value="1"/>
</dbReference>
<dbReference type="InterPro" id="IPR023346">
    <property type="entry name" value="Lysozyme-like_dom_sf"/>
</dbReference>
<dbReference type="Gene3D" id="1.10.8.350">
    <property type="entry name" value="Bacterial muramidase"/>
    <property type="match status" value="1"/>
</dbReference>
<dbReference type="PANTHER" id="PTHR30163:SF9">
    <property type="entry name" value="MEMBRANE-BOUND LYTIC MUREIN TRANSGLYCOSYLASE B"/>
    <property type="match status" value="1"/>
</dbReference>
<sequence>MFKPARILQVVFFNLLLVGCASTQNGPSGHDTAQAAAAAAAKPETASNALPLSTPEPAPSIQAGRSIPGNSGFLQANGQLTDNIQAYANEVARARGIPLAHVEALLKQAQYNATAAKLMTPSKTRIRRSWVTYRKRFVEPVRINAGTTFWTENKATLDRVASQYGVPPSIIVAIIGVETVYGRVTGNFKVLDALATLGFRYPDDSRPERSQLFRDQLADLIQLDYENKLDASQVEGSFAGAMGLPQFMPGSLMRYAADGNNDGRIDLLYSTDDAIASVARFLRLHGWVPGLPVFAPASLPKNPKALVVGGLYPTLDWSQLQDQGARFRTAAGNSNTAYAQNSSWTQHKLGIVDLLDEPRNLAEYRVGTPNFFAITHYNRSYFYASSVADLAQALADRVGYGGPN</sequence>
<dbReference type="PROSITE" id="PS51257">
    <property type="entry name" value="PROKAR_LIPOPROTEIN"/>
    <property type="match status" value="1"/>
</dbReference>
<evidence type="ECO:0000313" key="6">
    <source>
        <dbReference type="Proteomes" id="UP000554144"/>
    </source>
</evidence>
<dbReference type="GO" id="GO:0008933">
    <property type="term" value="F:peptidoglycan lytic transglycosylase activity"/>
    <property type="evidence" value="ECO:0007669"/>
    <property type="project" value="TreeGrafter"/>
</dbReference>
<feature type="chain" id="PRO_5033043069" evidence="3">
    <location>
        <begin position="24"/>
        <end position="404"/>
    </location>
</feature>
<dbReference type="InterPro" id="IPR011757">
    <property type="entry name" value="Lytic_transglycosylase_MltB"/>
</dbReference>
<feature type="region of interest" description="Disordered" evidence="2">
    <location>
        <begin position="46"/>
        <end position="67"/>
    </location>
</feature>
<evidence type="ECO:0000256" key="2">
    <source>
        <dbReference type="SAM" id="MobiDB-lite"/>
    </source>
</evidence>
<accession>A0A853H590</accession>
<dbReference type="CDD" id="cd13399">
    <property type="entry name" value="Slt35-like"/>
    <property type="match status" value="1"/>
</dbReference>
<feature type="domain" description="Transglycosylase SLT" evidence="4">
    <location>
        <begin position="83"/>
        <end position="392"/>
    </location>
</feature>
<evidence type="ECO:0000259" key="4">
    <source>
        <dbReference type="Pfam" id="PF13406"/>
    </source>
</evidence>
<keyword evidence="6" id="KW-1185">Reference proteome</keyword>
<evidence type="ECO:0000313" key="5">
    <source>
        <dbReference type="EMBL" id="NYT85713.1"/>
    </source>
</evidence>
<dbReference type="Proteomes" id="UP000554144">
    <property type="component" value="Unassembled WGS sequence"/>
</dbReference>
<proteinExistence type="predicted"/>
<dbReference type="SUPFAM" id="SSF53955">
    <property type="entry name" value="Lysozyme-like"/>
    <property type="match status" value="1"/>
</dbReference>
<dbReference type="NCBIfam" id="TIGR02282">
    <property type="entry name" value="MltB"/>
    <property type="match status" value="1"/>
</dbReference>
<comment type="caution">
    <text evidence="5">The sequence shown here is derived from an EMBL/GenBank/DDBJ whole genome shotgun (WGS) entry which is preliminary data.</text>
</comment>
<feature type="active site" evidence="1">
    <location>
        <position position="178"/>
    </location>
</feature>
<feature type="signal peptide" evidence="3">
    <location>
        <begin position="1"/>
        <end position="23"/>
    </location>
</feature>
<gene>
    <name evidence="5" type="primary">mltB</name>
    <name evidence="5" type="ORF">H0A62_08875</name>
</gene>
<name>A0A853H590_9BURK</name>
<dbReference type="InterPro" id="IPR043426">
    <property type="entry name" value="MltB-like"/>
</dbReference>
<dbReference type="PANTHER" id="PTHR30163">
    <property type="entry name" value="MEMBRANE-BOUND LYTIC MUREIN TRANSGLYCOSYLASE B"/>
    <property type="match status" value="1"/>
</dbReference>
<dbReference type="Gene3D" id="1.10.530.10">
    <property type="match status" value="1"/>
</dbReference>
<organism evidence="5 6">
    <name type="scientific">Pollutimonas harenae</name>
    <dbReference type="NCBI Taxonomy" id="657015"/>
    <lineage>
        <taxon>Bacteria</taxon>
        <taxon>Pseudomonadati</taxon>
        <taxon>Pseudomonadota</taxon>
        <taxon>Betaproteobacteria</taxon>
        <taxon>Burkholderiales</taxon>
        <taxon>Alcaligenaceae</taxon>
        <taxon>Pollutimonas</taxon>
    </lineage>
</organism>
<protein>
    <submittedName>
        <fullName evidence="5">Lytic murein transglycosylase B</fullName>
    </submittedName>
</protein>
<evidence type="ECO:0000256" key="3">
    <source>
        <dbReference type="SAM" id="SignalP"/>
    </source>
</evidence>
<reference evidence="5 6" key="1">
    <citation type="submission" date="2020-07" db="EMBL/GenBank/DDBJ databases">
        <title>Taxonomic revisions and descriptions of new bacterial species based on genomic comparisons in the high-G+C-content subgroup of the family Alcaligenaceae.</title>
        <authorList>
            <person name="Szabo A."/>
            <person name="Felfoldi T."/>
        </authorList>
    </citation>
    <scope>NUCLEOTIDE SEQUENCE [LARGE SCALE GENOMIC DNA]</scope>
    <source>
        <strain evidence="5 6">DSM 25667</strain>
    </source>
</reference>
<dbReference type="AlphaFoldDB" id="A0A853H590"/>
<dbReference type="EMBL" id="JACCEV010000002">
    <property type="protein sequence ID" value="NYT85713.1"/>
    <property type="molecule type" value="Genomic_DNA"/>
</dbReference>
<keyword evidence="3" id="KW-0732">Signal</keyword>
<dbReference type="InterPro" id="IPR031304">
    <property type="entry name" value="SLT_2"/>
</dbReference>
<dbReference type="OrthoDB" id="9772911at2"/>
<dbReference type="GO" id="GO:0009253">
    <property type="term" value="P:peptidoglycan catabolic process"/>
    <property type="evidence" value="ECO:0007669"/>
    <property type="project" value="TreeGrafter"/>
</dbReference>
<dbReference type="RefSeq" id="WP_130039280.1">
    <property type="nucleotide sequence ID" value="NZ_JACCEV010000002.1"/>
</dbReference>
<evidence type="ECO:0000256" key="1">
    <source>
        <dbReference type="PIRSR" id="PIRSR611757-1"/>
    </source>
</evidence>